<feature type="domain" description="Condensation" evidence="6">
    <location>
        <begin position="2"/>
        <end position="430"/>
    </location>
</feature>
<dbReference type="Proteomes" id="UP000183371">
    <property type="component" value="Unassembled WGS sequence"/>
</dbReference>
<dbReference type="SUPFAM" id="SSF56801">
    <property type="entry name" value="Acetyl-CoA synthetase-like"/>
    <property type="match status" value="1"/>
</dbReference>
<evidence type="ECO:0000259" key="6">
    <source>
        <dbReference type="Pfam" id="PF00668"/>
    </source>
</evidence>
<dbReference type="GO" id="GO:0003824">
    <property type="term" value="F:catalytic activity"/>
    <property type="evidence" value="ECO:0007669"/>
    <property type="project" value="InterPro"/>
</dbReference>
<feature type="domain" description="Carrier" evidence="5">
    <location>
        <begin position="955"/>
        <end position="994"/>
    </location>
</feature>
<dbReference type="Gene3D" id="3.40.50.12780">
    <property type="entry name" value="N-terminal domain of ligase-like"/>
    <property type="match status" value="1"/>
</dbReference>
<evidence type="ECO:0000256" key="3">
    <source>
        <dbReference type="ARBA" id="ARBA00022553"/>
    </source>
</evidence>
<keyword evidence="8" id="KW-1185">Reference proteome</keyword>
<proteinExistence type="predicted"/>
<keyword evidence="3" id="KW-0597">Phosphoprotein</keyword>
<dbReference type="InterPro" id="IPR006162">
    <property type="entry name" value="Ppantetheine_attach_site"/>
</dbReference>
<dbReference type="PANTHER" id="PTHR45527:SF1">
    <property type="entry name" value="FATTY ACID SYNTHASE"/>
    <property type="match status" value="1"/>
</dbReference>
<dbReference type="GO" id="GO:0043041">
    <property type="term" value="P:amino acid activation for nonribosomal peptide biosynthetic process"/>
    <property type="evidence" value="ECO:0007669"/>
    <property type="project" value="TreeGrafter"/>
</dbReference>
<comment type="cofactor">
    <cofactor evidence="1">
        <name>pantetheine 4'-phosphate</name>
        <dbReference type="ChEBI" id="CHEBI:47942"/>
    </cofactor>
</comment>
<dbReference type="SUPFAM" id="SSF47336">
    <property type="entry name" value="ACP-like"/>
    <property type="match status" value="1"/>
</dbReference>
<evidence type="ECO:0000313" key="7">
    <source>
        <dbReference type="EMBL" id="SFU15458.1"/>
    </source>
</evidence>
<reference evidence="8" key="1">
    <citation type="submission" date="2016-10" db="EMBL/GenBank/DDBJ databases">
        <authorList>
            <person name="Varghese N."/>
            <person name="Submissions S."/>
        </authorList>
    </citation>
    <scope>NUCLEOTIDE SEQUENCE [LARGE SCALE GENOMIC DNA]</scope>
    <source>
        <strain evidence="8">DSM 17465</strain>
    </source>
</reference>
<dbReference type="InterPro" id="IPR009081">
    <property type="entry name" value="PP-bd_ACP"/>
</dbReference>
<dbReference type="InterPro" id="IPR036736">
    <property type="entry name" value="ACP-like_sf"/>
</dbReference>
<dbReference type="GO" id="GO:0044550">
    <property type="term" value="P:secondary metabolite biosynthetic process"/>
    <property type="evidence" value="ECO:0007669"/>
    <property type="project" value="TreeGrafter"/>
</dbReference>
<dbReference type="NCBIfam" id="TIGR01733">
    <property type="entry name" value="AA-adenyl-dom"/>
    <property type="match status" value="1"/>
</dbReference>
<dbReference type="Gene3D" id="3.30.559.30">
    <property type="entry name" value="Nonribosomal peptide synthetase, condensation domain"/>
    <property type="match status" value="2"/>
</dbReference>
<dbReference type="PROSITE" id="PS00012">
    <property type="entry name" value="PHOSPHOPANTETHEINE"/>
    <property type="match status" value="1"/>
</dbReference>
<dbReference type="GO" id="GO:0031177">
    <property type="term" value="F:phosphopantetheine binding"/>
    <property type="evidence" value="ECO:0007669"/>
    <property type="project" value="TreeGrafter"/>
</dbReference>
<keyword evidence="2" id="KW-0596">Phosphopantetheine</keyword>
<feature type="domain" description="AMP-dependent synthetase/ligase" evidence="4">
    <location>
        <begin position="457"/>
        <end position="796"/>
    </location>
</feature>
<dbReference type="Gene3D" id="1.10.1200.10">
    <property type="entry name" value="ACP-like"/>
    <property type="match status" value="1"/>
</dbReference>
<dbReference type="Gene3D" id="3.30.300.30">
    <property type="match status" value="1"/>
</dbReference>
<name>A0A1I7DUV5_9HYPH</name>
<dbReference type="EMBL" id="FPBD01000011">
    <property type="protein sequence ID" value="SFU15458.1"/>
    <property type="molecule type" value="Genomic_DNA"/>
</dbReference>
<dbReference type="InterPro" id="IPR023213">
    <property type="entry name" value="CAT-like_dom_sf"/>
</dbReference>
<gene>
    <name evidence="7" type="ORF">SAMN05444141_11129</name>
</gene>
<dbReference type="Gene3D" id="3.30.559.10">
    <property type="entry name" value="Chloramphenicol acetyltransferase-like domain"/>
    <property type="match status" value="2"/>
</dbReference>
<evidence type="ECO:0000256" key="2">
    <source>
        <dbReference type="ARBA" id="ARBA00022450"/>
    </source>
</evidence>
<evidence type="ECO:0000259" key="5">
    <source>
        <dbReference type="Pfam" id="PF00550"/>
    </source>
</evidence>
<dbReference type="InterPro" id="IPR000873">
    <property type="entry name" value="AMP-dep_synth/lig_dom"/>
</dbReference>
<protein>
    <submittedName>
        <fullName evidence="7">Amino acid adenylation domain-containing protein</fullName>
    </submittedName>
</protein>
<organism evidence="7 8">
    <name type="scientific">Pseudovibrio denitrificans</name>
    <dbReference type="NCBI Taxonomy" id="258256"/>
    <lineage>
        <taxon>Bacteria</taxon>
        <taxon>Pseudomonadati</taxon>
        <taxon>Pseudomonadota</taxon>
        <taxon>Alphaproteobacteria</taxon>
        <taxon>Hyphomicrobiales</taxon>
        <taxon>Stappiaceae</taxon>
        <taxon>Pseudovibrio</taxon>
    </lineage>
</organism>
<dbReference type="InterPro" id="IPR001242">
    <property type="entry name" value="Condensation_dom"/>
</dbReference>
<evidence type="ECO:0000256" key="1">
    <source>
        <dbReference type="ARBA" id="ARBA00001957"/>
    </source>
</evidence>
<dbReference type="GO" id="GO:0005737">
    <property type="term" value="C:cytoplasm"/>
    <property type="evidence" value="ECO:0007669"/>
    <property type="project" value="TreeGrafter"/>
</dbReference>
<sequence length="1479" mass="161929">MTHASLSHGQRRALVSQELHPASAVSNIGGIVRIHGPVDVARLEQSIEAAQSEFEAFRLSIEVEERDTFQKLNTSPTGVIQTVDLSNLSLSKDDTFDAWAEAEFRTPLKEGEYHHFCVFKTKDGGGYVVRMHHVFTDGWAMSLLTSFIERAYQSETPKDYRENGPSYLSVLERRTDYFSSDRCARDKEYWSGRLAQHKQSLPVSAGAIGGQGVRTVFTLSDAQSECFRSCASRLDLSLNQLLLLLHAVYLGHRDGANTGVIGCPLMDRRSRSERQTFGMMTTHIPFTWTLDPSESFEELAKRIKLDFGNAIRHGQMPPECMQDSIPVDKRHTGPLFDSCINYYAFGHNADFAGFPQSVEDFYTGCQTFRYQIVLRENRDTDVIQLVYDDAPAQETRAEIKALHAGLMSLAEQANDNPGMTLSSARVLSAEQLAARRQLMTGPSRHLSPTADVVEALRHFARTTPDAIALRTDKDVISYRQLEQHVEAIVQDLHDAGLGEGATVGILVQRSPHTVAALLAVLWLGGRFVPLNHAFPIDRLGHMCAKAKVDAILHDPGGATLALKLTDICIPVGLNRLKARSNPVPSPVRGKSAYVLFTSGSTGLPKGVEISRDNLDNYLQFSSSAYYTADDCSAFYTPITFDLTITAVLSPISAGASIRIYDETLSVADIFEDIVSEARVTTLKITPSHLKILTMIEEGQSALRRLVVGGEDLRQSLASRSVDRFPNSIIYNEYGPTEATVGCMISVFDPKGQTESVPIGAPIDNMQVHIRTPWGSDAPIGAIGEIVLEGASVALGYVDEPELTSAKFSQADHMRGARMYRTGDLAKFHAEESLVYLGRRDRQIKLLGNRIELDEVETAASNCPGVTQAATVVLLDHNSEPNALAVAFTPSSIEIETVRACLEAALPSQMIPHVFVGLDCLPLTKNGKVDTERLAKELAPNVQSTSSMEESELQVQVREAIEEILNVKGIGADENLFLYGLDSIKSLRIAAKLQPFGMTSPDILKLASLRGIAVKCCSQAQVVDDIPLGSLPLCLTPAAQWFLSWNAPRLDRYAQFAIVNLKEPTSMERVAGAVAKLTENHEALRQIIDQPNDQVGHKFRATSNVPIVALGEDQTLENAVAAVTSSIDLASGCLVALGSYGATSTRFLLAVHHLAVDAYSWLLLLQELDAILSGTVASSVPSMSGEASNRGAYLEKVARDLPRAQIEDWHRLVSATGPAFQKQISCPSEQPFTQMSRKIALNGVALEGLARDLFGLNAETLTISVILKALSHWTTTASCQIELERTGRTEIAGVPSNLNEVGWFSALFPIAPPSFMGSWDQCFRNVISHLAELPTAPELFGALQQLMPEKFKYHPQVRLNPLGSSVGVDLEKLTVDARDCGLHNGTGMHSQCAAELDVAWTSTEVLLHLRADTFEISIENQELILECVVSAFKEVHLHISQRGGRETNILDFDAVDLSEDELVLLLDAASELREVERNEA</sequence>
<dbReference type="RefSeq" id="WP_054785500.1">
    <property type="nucleotide sequence ID" value="NZ_FPBD01000011.1"/>
</dbReference>
<dbReference type="PANTHER" id="PTHR45527">
    <property type="entry name" value="NONRIBOSOMAL PEPTIDE SYNTHETASE"/>
    <property type="match status" value="1"/>
</dbReference>
<dbReference type="InterPro" id="IPR045851">
    <property type="entry name" value="AMP-bd_C_sf"/>
</dbReference>
<accession>A0A1I7DUV5</accession>
<dbReference type="CDD" id="cd05930">
    <property type="entry name" value="A_NRPS"/>
    <property type="match status" value="1"/>
</dbReference>
<dbReference type="Pfam" id="PF00501">
    <property type="entry name" value="AMP-binding"/>
    <property type="match status" value="1"/>
</dbReference>
<feature type="domain" description="Condensation" evidence="6">
    <location>
        <begin position="1035"/>
        <end position="1308"/>
    </location>
</feature>
<evidence type="ECO:0000313" key="8">
    <source>
        <dbReference type="Proteomes" id="UP000183371"/>
    </source>
</evidence>
<dbReference type="PROSITE" id="PS00455">
    <property type="entry name" value="AMP_BINDING"/>
    <property type="match status" value="1"/>
</dbReference>
<evidence type="ECO:0000259" key="4">
    <source>
        <dbReference type="Pfam" id="PF00501"/>
    </source>
</evidence>
<dbReference type="SUPFAM" id="SSF52777">
    <property type="entry name" value="CoA-dependent acyltransferases"/>
    <property type="match status" value="3"/>
</dbReference>
<dbReference type="Pfam" id="PF00550">
    <property type="entry name" value="PP-binding"/>
    <property type="match status" value="1"/>
</dbReference>
<dbReference type="InterPro" id="IPR020845">
    <property type="entry name" value="AMP-binding_CS"/>
</dbReference>
<dbReference type="InterPro" id="IPR010071">
    <property type="entry name" value="AA_adenyl_dom"/>
</dbReference>
<dbReference type="InterPro" id="IPR042099">
    <property type="entry name" value="ANL_N_sf"/>
</dbReference>
<dbReference type="Pfam" id="PF00668">
    <property type="entry name" value="Condensation"/>
    <property type="match status" value="2"/>
</dbReference>